<evidence type="ECO:0000256" key="3">
    <source>
        <dbReference type="ARBA" id="ARBA00013017"/>
    </source>
</evidence>
<dbReference type="InterPro" id="IPR050924">
    <property type="entry name" value="Peroxiredoxin_BCP/PrxQ"/>
</dbReference>
<evidence type="ECO:0000256" key="8">
    <source>
        <dbReference type="ARBA" id="ARBA00023284"/>
    </source>
</evidence>
<dbReference type="PIRSF" id="PIRSF000239">
    <property type="entry name" value="AHPC"/>
    <property type="match status" value="1"/>
</dbReference>
<dbReference type="EC" id="1.11.1.24" evidence="3"/>
<gene>
    <name evidence="15" type="ORF">HMPREF1250_0972</name>
</gene>
<dbReference type="PANTHER" id="PTHR42801:SF4">
    <property type="entry name" value="AHPC_TSA FAMILY PROTEIN"/>
    <property type="match status" value="1"/>
</dbReference>
<dbReference type="STRING" id="1111454.HMPREF1250_0972"/>
<evidence type="ECO:0000256" key="10">
    <source>
        <dbReference type="ARBA" id="ARBA00038489"/>
    </source>
</evidence>
<evidence type="ECO:0000256" key="12">
    <source>
        <dbReference type="ARBA" id="ARBA00049091"/>
    </source>
</evidence>
<keyword evidence="6" id="KW-0560">Oxidoreductase</keyword>
<keyword evidence="7" id="KW-1015">Disulfide bond</keyword>
<evidence type="ECO:0000256" key="9">
    <source>
        <dbReference type="ARBA" id="ARBA00032824"/>
    </source>
</evidence>
<dbReference type="eggNOG" id="COG1225">
    <property type="taxonomic scope" value="Bacteria"/>
</dbReference>
<comment type="function">
    <text evidence="1">Thiol-specific peroxidase that catalyzes the reduction of hydrogen peroxide and organic hydroperoxides to water and alcohols, respectively. Plays a role in cell protection against oxidative stress by detoxifying peroxides and as sensor of hydrogen peroxide-mediated signaling events.</text>
</comment>
<keyword evidence="4" id="KW-0575">Peroxidase</keyword>
<dbReference type="InterPro" id="IPR036249">
    <property type="entry name" value="Thioredoxin-like_sf"/>
</dbReference>
<sequence>MEKIIAGAQAPDFTVTSDAGKAVSLHDFLGKKVILYFYPKDNTAGCTLEAQQFDAAYAKLVQAGYEILGVSRNTVRQHVNFKKKFALHFTLLSDTDESLCKCYDVLREKKLYGRSYIGIDRSTFIIDETGRVTAVYRGVNAKEHVGKLLTDLGIE</sequence>
<feature type="domain" description="Thioredoxin" evidence="14">
    <location>
        <begin position="4"/>
        <end position="154"/>
    </location>
</feature>
<dbReference type="AlphaFoldDB" id="U7UP26"/>
<evidence type="ECO:0000313" key="15">
    <source>
        <dbReference type="EMBL" id="ERT60223.1"/>
    </source>
</evidence>
<dbReference type="PANTHER" id="PTHR42801">
    <property type="entry name" value="THIOREDOXIN-DEPENDENT PEROXIDE REDUCTASE"/>
    <property type="match status" value="1"/>
</dbReference>
<keyword evidence="8" id="KW-0676">Redox-active center</keyword>
<feature type="active site" description="Cysteine sulfenic acid (-SOH) intermediate; for peroxidase activity" evidence="13">
    <location>
        <position position="46"/>
    </location>
</feature>
<dbReference type="PROSITE" id="PS51352">
    <property type="entry name" value="THIOREDOXIN_2"/>
    <property type="match status" value="1"/>
</dbReference>
<dbReference type="OrthoDB" id="9812811at2"/>
<evidence type="ECO:0000256" key="4">
    <source>
        <dbReference type="ARBA" id="ARBA00022559"/>
    </source>
</evidence>
<evidence type="ECO:0000256" key="6">
    <source>
        <dbReference type="ARBA" id="ARBA00023002"/>
    </source>
</evidence>
<dbReference type="SUPFAM" id="SSF52833">
    <property type="entry name" value="Thioredoxin-like"/>
    <property type="match status" value="1"/>
</dbReference>
<dbReference type="InterPro" id="IPR024706">
    <property type="entry name" value="Peroxiredoxin_AhpC-typ"/>
</dbReference>
<reference evidence="15 16" key="1">
    <citation type="submission" date="2013-09" db="EMBL/GenBank/DDBJ databases">
        <authorList>
            <person name="Durkin A.S."/>
            <person name="Haft D.R."/>
            <person name="McCorrison J."/>
            <person name="Torralba M."/>
            <person name="Gillis M."/>
            <person name="Haft D.H."/>
            <person name="Methe B."/>
            <person name="Sutton G."/>
            <person name="Nelson K.E."/>
        </authorList>
    </citation>
    <scope>NUCLEOTIDE SEQUENCE [LARGE SCALE GENOMIC DNA]</scope>
    <source>
        <strain evidence="15 16">BV3C16-1</strain>
    </source>
</reference>
<evidence type="ECO:0000256" key="5">
    <source>
        <dbReference type="ARBA" id="ARBA00022862"/>
    </source>
</evidence>
<dbReference type="GO" id="GO:0008379">
    <property type="term" value="F:thioredoxin peroxidase activity"/>
    <property type="evidence" value="ECO:0007669"/>
    <property type="project" value="TreeGrafter"/>
</dbReference>
<proteinExistence type="inferred from homology"/>
<evidence type="ECO:0000313" key="16">
    <source>
        <dbReference type="Proteomes" id="UP000017090"/>
    </source>
</evidence>
<evidence type="ECO:0000259" key="14">
    <source>
        <dbReference type="PROSITE" id="PS51352"/>
    </source>
</evidence>
<dbReference type="InterPro" id="IPR000866">
    <property type="entry name" value="AhpC/TSA"/>
</dbReference>
<dbReference type="FunFam" id="3.40.30.10:FF:000007">
    <property type="entry name" value="Thioredoxin-dependent thiol peroxidase"/>
    <property type="match status" value="1"/>
</dbReference>
<evidence type="ECO:0000256" key="1">
    <source>
        <dbReference type="ARBA" id="ARBA00003330"/>
    </source>
</evidence>
<keyword evidence="5" id="KW-0049">Antioxidant</keyword>
<protein>
    <recommendedName>
        <fullName evidence="3">thioredoxin-dependent peroxiredoxin</fullName>
        <ecNumber evidence="3">1.11.1.24</ecNumber>
    </recommendedName>
    <alternativeName>
        <fullName evidence="11">Bacterioferritin comigratory protein</fullName>
    </alternativeName>
    <alternativeName>
        <fullName evidence="9">Thioredoxin peroxidase</fullName>
    </alternativeName>
</protein>
<dbReference type="PATRIC" id="fig|1111454.3.peg.956"/>
<evidence type="ECO:0000256" key="11">
    <source>
        <dbReference type="ARBA" id="ARBA00041373"/>
    </source>
</evidence>
<dbReference type="InterPro" id="IPR013766">
    <property type="entry name" value="Thioredoxin_domain"/>
</dbReference>
<comment type="catalytic activity">
    <reaction evidence="12">
        <text>a hydroperoxide + [thioredoxin]-dithiol = an alcohol + [thioredoxin]-disulfide + H2O</text>
        <dbReference type="Rhea" id="RHEA:62620"/>
        <dbReference type="Rhea" id="RHEA-COMP:10698"/>
        <dbReference type="Rhea" id="RHEA-COMP:10700"/>
        <dbReference type="ChEBI" id="CHEBI:15377"/>
        <dbReference type="ChEBI" id="CHEBI:29950"/>
        <dbReference type="ChEBI" id="CHEBI:30879"/>
        <dbReference type="ChEBI" id="CHEBI:35924"/>
        <dbReference type="ChEBI" id="CHEBI:50058"/>
        <dbReference type="EC" id="1.11.1.24"/>
    </reaction>
</comment>
<evidence type="ECO:0000256" key="2">
    <source>
        <dbReference type="ARBA" id="ARBA00011245"/>
    </source>
</evidence>
<dbReference type="Pfam" id="PF00578">
    <property type="entry name" value="AhpC-TSA"/>
    <property type="match status" value="1"/>
</dbReference>
<dbReference type="GO" id="GO:0034599">
    <property type="term" value="P:cellular response to oxidative stress"/>
    <property type="evidence" value="ECO:0007669"/>
    <property type="project" value="TreeGrafter"/>
</dbReference>
<keyword evidence="16" id="KW-1185">Reference proteome</keyword>
<organism evidence="15 16">
    <name type="scientific">Megasphaera vaginalis</name>
    <name type="common">ex Srinivasan et al. 2021</name>
    <dbReference type="NCBI Taxonomy" id="1111454"/>
    <lineage>
        <taxon>Bacteria</taxon>
        <taxon>Bacillati</taxon>
        <taxon>Bacillota</taxon>
        <taxon>Negativicutes</taxon>
        <taxon>Veillonellales</taxon>
        <taxon>Veillonellaceae</taxon>
        <taxon>Megasphaera</taxon>
    </lineage>
</organism>
<dbReference type="EMBL" id="AWXA01000025">
    <property type="protein sequence ID" value="ERT60223.1"/>
    <property type="molecule type" value="Genomic_DNA"/>
</dbReference>
<dbReference type="Gene3D" id="3.40.30.10">
    <property type="entry name" value="Glutaredoxin"/>
    <property type="match status" value="1"/>
</dbReference>
<evidence type="ECO:0000256" key="7">
    <source>
        <dbReference type="ARBA" id="ARBA00023157"/>
    </source>
</evidence>
<accession>U7UP26</accession>
<comment type="similarity">
    <text evidence="10">Belongs to the peroxiredoxin family. BCP/PrxQ subfamily.</text>
</comment>
<evidence type="ECO:0000256" key="13">
    <source>
        <dbReference type="PIRSR" id="PIRSR000239-1"/>
    </source>
</evidence>
<dbReference type="GO" id="GO:0005737">
    <property type="term" value="C:cytoplasm"/>
    <property type="evidence" value="ECO:0007669"/>
    <property type="project" value="TreeGrafter"/>
</dbReference>
<dbReference type="RefSeq" id="WP_023053437.1">
    <property type="nucleotide sequence ID" value="NZ_AWXA01000025.1"/>
</dbReference>
<comment type="subunit">
    <text evidence="2">Monomer.</text>
</comment>
<dbReference type="Proteomes" id="UP000017090">
    <property type="component" value="Unassembled WGS sequence"/>
</dbReference>
<dbReference type="GO" id="GO:0045454">
    <property type="term" value="P:cell redox homeostasis"/>
    <property type="evidence" value="ECO:0007669"/>
    <property type="project" value="TreeGrafter"/>
</dbReference>
<comment type="caution">
    <text evidence="15">The sequence shown here is derived from an EMBL/GenBank/DDBJ whole genome shotgun (WGS) entry which is preliminary data.</text>
</comment>
<name>U7UP26_9FIRM</name>
<dbReference type="CDD" id="cd03017">
    <property type="entry name" value="PRX_BCP"/>
    <property type="match status" value="1"/>
</dbReference>